<comment type="caution">
    <text evidence="2">The sequence shown here is derived from an EMBL/GenBank/DDBJ whole genome shotgun (WGS) entry which is preliminary data.</text>
</comment>
<feature type="transmembrane region" description="Helical" evidence="1">
    <location>
        <begin position="26"/>
        <end position="49"/>
    </location>
</feature>
<keyword evidence="1" id="KW-0812">Transmembrane</keyword>
<keyword evidence="1" id="KW-0472">Membrane</keyword>
<evidence type="ECO:0000313" key="3">
    <source>
        <dbReference type="Proteomes" id="UP001595699"/>
    </source>
</evidence>
<name>A0ABV7Y7X1_9ACTN</name>
<dbReference type="EMBL" id="JBHRZH010000006">
    <property type="protein sequence ID" value="MFC3760761.1"/>
    <property type="molecule type" value="Genomic_DNA"/>
</dbReference>
<protein>
    <submittedName>
        <fullName evidence="2">Uncharacterized protein</fullName>
    </submittedName>
</protein>
<keyword evidence="3" id="KW-1185">Reference proteome</keyword>
<dbReference type="RefSeq" id="WP_205117011.1">
    <property type="nucleotide sequence ID" value="NZ_JAFBCM010000001.1"/>
</dbReference>
<accession>A0ABV7Y7X1</accession>
<reference evidence="3" key="1">
    <citation type="journal article" date="2019" name="Int. J. Syst. Evol. Microbiol.">
        <title>The Global Catalogue of Microorganisms (GCM) 10K type strain sequencing project: providing services to taxonomists for standard genome sequencing and annotation.</title>
        <authorList>
            <consortium name="The Broad Institute Genomics Platform"/>
            <consortium name="The Broad Institute Genome Sequencing Center for Infectious Disease"/>
            <person name="Wu L."/>
            <person name="Ma J."/>
        </authorList>
    </citation>
    <scope>NUCLEOTIDE SEQUENCE [LARGE SCALE GENOMIC DNA]</scope>
    <source>
        <strain evidence="3">CGMCC 4.7241</strain>
    </source>
</reference>
<evidence type="ECO:0000313" key="2">
    <source>
        <dbReference type="EMBL" id="MFC3760761.1"/>
    </source>
</evidence>
<sequence>MAQVTTPIPPPAGRAPAAPGLRRVRILVALVILLELVALVVAIGLTGGFRAAQAQSLPRAEPGEPVANGRFEFRVLRAWTETKDPTSNPSYAKEGSFLVLEMDLRLTVKESLQFGADIQESLRLRLSNGYVMDGDSSKSHDQRSGVVLASDRSPVSLQPGLPERVLAVYELPASQPFPSQLDVVIYRQEYEPGFFSRQRTWRTALDDPELALVHLPVARGAG</sequence>
<keyword evidence="1" id="KW-1133">Transmembrane helix</keyword>
<organism evidence="2 3">
    <name type="scientific">Tenggerimyces flavus</name>
    <dbReference type="NCBI Taxonomy" id="1708749"/>
    <lineage>
        <taxon>Bacteria</taxon>
        <taxon>Bacillati</taxon>
        <taxon>Actinomycetota</taxon>
        <taxon>Actinomycetes</taxon>
        <taxon>Propionibacteriales</taxon>
        <taxon>Nocardioidaceae</taxon>
        <taxon>Tenggerimyces</taxon>
    </lineage>
</organism>
<proteinExistence type="predicted"/>
<gene>
    <name evidence="2" type="ORF">ACFOUW_07915</name>
</gene>
<evidence type="ECO:0000256" key="1">
    <source>
        <dbReference type="SAM" id="Phobius"/>
    </source>
</evidence>
<dbReference type="Proteomes" id="UP001595699">
    <property type="component" value="Unassembled WGS sequence"/>
</dbReference>